<dbReference type="Pfam" id="PF00440">
    <property type="entry name" value="TetR_N"/>
    <property type="match status" value="1"/>
</dbReference>
<dbReference type="SUPFAM" id="SSF46689">
    <property type="entry name" value="Homeodomain-like"/>
    <property type="match status" value="1"/>
</dbReference>
<evidence type="ECO:0000256" key="1">
    <source>
        <dbReference type="ARBA" id="ARBA00023015"/>
    </source>
</evidence>
<dbReference type="InterPro" id="IPR009057">
    <property type="entry name" value="Homeodomain-like_sf"/>
</dbReference>
<dbReference type="Gene3D" id="1.10.357.10">
    <property type="entry name" value="Tetracycline Repressor, domain 2"/>
    <property type="match status" value="1"/>
</dbReference>
<feature type="domain" description="HTH tetR-type" evidence="5">
    <location>
        <begin position="6"/>
        <end position="66"/>
    </location>
</feature>
<dbReference type="RefSeq" id="WP_380750125.1">
    <property type="nucleotide sequence ID" value="NZ_JBHSRF010000011.1"/>
</dbReference>
<comment type="caution">
    <text evidence="6">The sequence shown here is derived from an EMBL/GenBank/DDBJ whole genome shotgun (WGS) entry which is preliminary data.</text>
</comment>
<feature type="DNA-binding region" description="H-T-H motif" evidence="4">
    <location>
        <begin position="29"/>
        <end position="48"/>
    </location>
</feature>
<gene>
    <name evidence="6" type="ORF">ACFP1K_11020</name>
</gene>
<keyword evidence="1" id="KW-0805">Transcription regulation</keyword>
<sequence>MSSGDPATRARILRAARELIEEQRGTGPSMAEVAKRAGTSRQALYLHFADRTALFLEVTRDADATARTPAEQRRVDEAPTARDALAEAVALQCRLKPRLHAVATALDTLRRADDAAGAAWEEREQARLTRCEHVTRRLAEEDALSAEWTPATAARLMWALTSQRVWEDLVLGQGWSADQYTRHVTDLLERALLR</sequence>
<dbReference type="PANTHER" id="PTHR30055:SF234">
    <property type="entry name" value="HTH-TYPE TRANSCRIPTIONAL REGULATOR BETI"/>
    <property type="match status" value="1"/>
</dbReference>
<protein>
    <submittedName>
        <fullName evidence="6">TetR/AcrR family transcriptional regulator</fullName>
    </submittedName>
</protein>
<organism evidence="6 7">
    <name type="scientific">Sphaerisporangium aureirubrum</name>
    <dbReference type="NCBI Taxonomy" id="1544736"/>
    <lineage>
        <taxon>Bacteria</taxon>
        <taxon>Bacillati</taxon>
        <taxon>Actinomycetota</taxon>
        <taxon>Actinomycetes</taxon>
        <taxon>Streptosporangiales</taxon>
        <taxon>Streptosporangiaceae</taxon>
        <taxon>Sphaerisporangium</taxon>
    </lineage>
</organism>
<proteinExistence type="predicted"/>
<evidence type="ECO:0000313" key="7">
    <source>
        <dbReference type="Proteomes" id="UP001596137"/>
    </source>
</evidence>
<evidence type="ECO:0000259" key="5">
    <source>
        <dbReference type="PROSITE" id="PS50977"/>
    </source>
</evidence>
<keyword evidence="3" id="KW-0804">Transcription</keyword>
<dbReference type="PANTHER" id="PTHR30055">
    <property type="entry name" value="HTH-TYPE TRANSCRIPTIONAL REGULATOR RUTR"/>
    <property type="match status" value="1"/>
</dbReference>
<evidence type="ECO:0000256" key="4">
    <source>
        <dbReference type="PROSITE-ProRule" id="PRU00335"/>
    </source>
</evidence>
<evidence type="ECO:0000256" key="2">
    <source>
        <dbReference type="ARBA" id="ARBA00023125"/>
    </source>
</evidence>
<dbReference type="InterPro" id="IPR050109">
    <property type="entry name" value="HTH-type_TetR-like_transc_reg"/>
</dbReference>
<evidence type="ECO:0000256" key="3">
    <source>
        <dbReference type="ARBA" id="ARBA00023163"/>
    </source>
</evidence>
<evidence type="ECO:0000313" key="6">
    <source>
        <dbReference type="EMBL" id="MFC6081691.1"/>
    </source>
</evidence>
<dbReference type="EMBL" id="JBHSRF010000011">
    <property type="protein sequence ID" value="MFC6081691.1"/>
    <property type="molecule type" value="Genomic_DNA"/>
</dbReference>
<dbReference type="Proteomes" id="UP001596137">
    <property type="component" value="Unassembled WGS sequence"/>
</dbReference>
<dbReference type="PROSITE" id="PS50977">
    <property type="entry name" value="HTH_TETR_2"/>
    <property type="match status" value="1"/>
</dbReference>
<keyword evidence="7" id="KW-1185">Reference proteome</keyword>
<dbReference type="InterPro" id="IPR001647">
    <property type="entry name" value="HTH_TetR"/>
</dbReference>
<keyword evidence="2 4" id="KW-0238">DNA-binding</keyword>
<dbReference type="PRINTS" id="PR00455">
    <property type="entry name" value="HTHTETR"/>
</dbReference>
<name>A0ABW1NEG3_9ACTN</name>
<accession>A0ABW1NEG3</accession>
<reference evidence="7" key="1">
    <citation type="journal article" date="2019" name="Int. J. Syst. Evol. Microbiol.">
        <title>The Global Catalogue of Microorganisms (GCM) 10K type strain sequencing project: providing services to taxonomists for standard genome sequencing and annotation.</title>
        <authorList>
            <consortium name="The Broad Institute Genomics Platform"/>
            <consortium name="The Broad Institute Genome Sequencing Center for Infectious Disease"/>
            <person name="Wu L."/>
            <person name="Ma J."/>
        </authorList>
    </citation>
    <scope>NUCLEOTIDE SEQUENCE [LARGE SCALE GENOMIC DNA]</scope>
    <source>
        <strain evidence="7">JCM 30346</strain>
    </source>
</reference>